<dbReference type="EMBL" id="GBXM01015737">
    <property type="protein sequence ID" value="JAH92840.1"/>
    <property type="molecule type" value="Transcribed_RNA"/>
</dbReference>
<proteinExistence type="predicted"/>
<accession>A0A0E9WTH8</accession>
<sequence>MFMFSLKSGIKRIPLIKTNASSRLPDPFFLRLLSRTFSDDFFFFLFLFLGNSQEVSHELA</sequence>
<dbReference type="AlphaFoldDB" id="A0A0E9WTH8"/>
<reference evidence="1" key="2">
    <citation type="journal article" date="2015" name="Fish Shellfish Immunol.">
        <title>Early steps in the European eel (Anguilla anguilla)-Vibrio vulnificus interaction in the gills: Role of the RtxA13 toxin.</title>
        <authorList>
            <person name="Callol A."/>
            <person name="Pajuelo D."/>
            <person name="Ebbesson L."/>
            <person name="Teles M."/>
            <person name="MacKenzie S."/>
            <person name="Amaro C."/>
        </authorList>
    </citation>
    <scope>NUCLEOTIDE SEQUENCE</scope>
</reference>
<evidence type="ECO:0000313" key="1">
    <source>
        <dbReference type="EMBL" id="JAH92840.1"/>
    </source>
</evidence>
<protein>
    <submittedName>
        <fullName evidence="1">Uncharacterized protein</fullName>
    </submittedName>
</protein>
<organism evidence="1">
    <name type="scientific">Anguilla anguilla</name>
    <name type="common">European freshwater eel</name>
    <name type="synonym">Muraena anguilla</name>
    <dbReference type="NCBI Taxonomy" id="7936"/>
    <lineage>
        <taxon>Eukaryota</taxon>
        <taxon>Metazoa</taxon>
        <taxon>Chordata</taxon>
        <taxon>Craniata</taxon>
        <taxon>Vertebrata</taxon>
        <taxon>Euteleostomi</taxon>
        <taxon>Actinopterygii</taxon>
        <taxon>Neopterygii</taxon>
        <taxon>Teleostei</taxon>
        <taxon>Anguilliformes</taxon>
        <taxon>Anguillidae</taxon>
        <taxon>Anguilla</taxon>
    </lineage>
</organism>
<reference evidence="1" key="1">
    <citation type="submission" date="2014-11" db="EMBL/GenBank/DDBJ databases">
        <authorList>
            <person name="Amaro Gonzalez C."/>
        </authorList>
    </citation>
    <scope>NUCLEOTIDE SEQUENCE</scope>
</reference>
<name>A0A0E9WTH8_ANGAN</name>